<protein>
    <submittedName>
        <fullName evidence="1">Uncharacterized protein</fullName>
    </submittedName>
</protein>
<evidence type="ECO:0000313" key="2">
    <source>
        <dbReference type="Proteomes" id="UP000195880"/>
    </source>
</evidence>
<dbReference type="Gene3D" id="2.30.110.10">
    <property type="entry name" value="Electron Transport, Fmn-binding Protein, Chain A"/>
    <property type="match status" value="1"/>
</dbReference>
<keyword evidence="2" id="KW-1185">Reference proteome</keyword>
<dbReference type="KEGG" id="salf:SMD44_01342"/>
<dbReference type="EMBL" id="CP021748">
    <property type="protein sequence ID" value="ARX81944.1"/>
    <property type="molecule type" value="Genomic_DNA"/>
</dbReference>
<reference evidence="1 2" key="1">
    <citation type="submission" date="2017-05" db="EMBL/GenBank/DDBJ databases">
        <title>Streptomyces alboflavus Genome sequencing and assembly.</title>
        <authorList>
            <person name="Wang Y."/>
            <person name="Du B."/>
            <person name="Ding Y."/>
            <person name="Liu H."/>
            <person name="Hou Q."/>
            <person name="Liu K."/>
            <person name="Wang C."/>
            <person name="Yao L."/>
        </authorList>
    </citation>
    <scope>NUCLEOTIDE SEQUENCE [LARGE SCALE GENOMIC DNA]</scope>
    <source>
        <strain evidence="1 2">MDJK44</strain>
    </source>
</reference>
<sequence>MGTVRRMTEAECQEVLARAWTGRLAVARHGRPYVELVGLVVRDGAPVALVSEEGPVARALPPVVAPRQLVVLEADEAVGADDGDGVGGVRRAVRAVTALGRPRWVVATDELGACRHAAGARGLDVTVDVRFLTLTGPVLSGEHHVLRCGPGGQAPAVGGVTGPTPGGVEAVGDRNPRGAAARGGIASRLRQRSSLRGLV</sequence>
<proteinExistence type="predicted"/>
<dbReference type="SUPFAM" id="SSF50475">
    <property type="entry name" value="FMN-binding split barrel"/>
    <property type="match status" value="1"/>
</dbReference>
<dbReference type="AlphaFoldDB" id="A0A1Z1W6B9"/>
<dbReference type="Proteomes" id="UP000195880">
    <property type="component" value="Chromosome"/>
</dbReference>
<name>A0A1Z1W6B9_9ACTN</name>
<accession>A0A1Z1W6B9</accession>
<gene>
    <name evidence="1" type="ORF">SMD44_01342</name>
</gene>
<dbReference type="InterPro" id="IPR012349">
    <property type="entry name" value="Split_barrel_FMN-bd"/>
</dbReference>
<organism evidence="1 2">
    <name type="scientific">Streptomyces alboflavus</name>
    <dbReference type="NCBI Taxonomy" id="67267"/>
    <lineage>
        <taxon>Bacteria</taxon>
        <taxon>Bacillati</taxon>
        <taxon>Actinomycetota</taxon>
        <taxon>Actinomycetes</taxon>
        <taxon>Kitasatosporales</taxon>
        <taxon>Streptomycetaceae</taxon>
        <taxon>Streptomyces</taxon>
    </lineage>
</organism>
<evidence type="ECO:0000313" key="1">
    <source>
        <dbReference type="EMBL" id="ARX81944.1"/>
    </source>
</evidence>